<dbReference type="InterPro" id="IPR033753">
    <property type="entry name" value="GCV_H/Fam206"/>
</dbReference>
<dbReference type="PANTHER" id="PTHR11715">
    <property type="entry name" value="GLYCINE CLEAVAGE SYSTEM H PROTEIN"/>
    <property type="match status" value="1"/>
</dbReference>
<evidence type="ECO:0000256" key="2">
    <source>
        <dbReference type="ARBA" id="ARBA00022823"/>
    </source>
</evidence>
<dbReference type="GO" id="GO:0005829">
    <property type="term" value="C:cytosol"/>
    <property type="evidence" value="ECO:0007669"/>
    <property type="project" value="TreeGrafter"/>
</dbReference>
<accession>A0A1A8XXK5</accession>
<dbReference type="AlphaFoldDB" id="A0A1A8XXK5"/>
<protein>
    <recommendedName>
        <fullName evidence="3">Glycine cleavage system H protein</fullName>
    </recommendedName>
</protein>
<comment type="cofactor">
    <cofactor evidence="3">
        <name>(R)-lipoate</name>
        <dbReference type="ChEBI" id="CHEBI:83088"/>
    </cofactor>
    <text evidence="3">Binds 1 lipoyl cofactor covalently.</text>
</comment>
<dbReference type="NCBIfam" id="NF002270">
    <property type="entry name" value="PRK01202.1"/>
    <property type="match status" value="1"/>
</dbReference>
<reference evidence="6 7" key="1">
    <citation type="submission" date="2016-06" db="EMBL/GenBank/DDBJ databases">
        <authorList>
            <person name="Kjaerup R.B."/>
            <person name="Dalgaard T.S."/>
            <person name="Juul-Madsen H.R."/>
        </authorList>
    </citation>
    <scope>NUCLEOTIDE SEQUENCE [LARGE SCALE GENOMIC DNA]</scope>
    <source>
        <strain evidence="6">3</strain>
    </source>
</reference>
<gene>
    <name evidence="3 6" type="primary">gcvH</name>
    <name evidence="6" type="ORF">ACCAA_700008</name>
</gene>
<keyword evidence="2 3" id="KW-0450">Lipoyl</keyword>
<sequence length="127" mass="13424">MNIPVDLKYTRSHEWIRAEADGTITLGITDHAQELLGDLVFIELPAVGSSLAAAQEAAVVESVKAAADVYAPIAGTVIEINQAAVDAPETVNQDAYAAWLFRMKPSAISDLDALLDAAAYEQIVDAA</sequence>
<feature type="modified residue" description="N6-lipoyllysine" evidence="3 4">
    <location>
        <position position="64"/>
    </location>
</feature>
<keyword evidence="7" id="KW-1185">Reference proteome</keyword>
<evidence type="ECO:0000259" key="5">
    <source>
        <dbReference type="PROSITE" id="PS50968"/>
    </source>
</evidence>
<dbReference type="HAMAP" id="MF_00272">
    <property type="entry name" value="GcvH"/>
    <property type="match status" value="1"/>
</dbReference>
<dbReference type="SUPFAM" id="SSF51230">
    <property type="entry name" value="Single hybrid motif"/>
    <property type="match status" value="1"/>
</dbReference>
<dbReference type="EMBL" id="FLQX01000150">
    <property type="protein sequence ID" value="SBT09377.1"/>
    <property type="molecule type" value="Genomic_DNA"/>
</dbReference>
<comment type="similarity">
    <text evidence="1 3">Belongs to the GcvH family.</text>
</comment>
<evidence type="ECO:0000313" key="6">
    <source>
        <dbReference type="EMBL" id="SBT09377.1"/>
    </source>
</evidence>
<dbReference type="PANTHER" id="PTHR11715:SF3">
    <property type="entry name" value="GLYCINE CLEAVAGE SYSTEM H PROTEIN-RELATED"/>
    <property type="match status" value="1"/>
</dbReference>
<dbReference type="Gene3D" id="2.40.50.100">
    <property type="match status" value="1"/>
</dbReference>
<dbReference type="GO" id="GO:0009249">
    <property type="term" value="P:protein lipoylation"/>
    <property type="evidence" value="ECO:0007669"/>
    <property type="project" value="TreeGrafter"/>
</dbReference>
<feature type="domain" description="Lipoyl-binding" evidence="5">
    <location>
        <begin position="23"/>
        <end position="104"/>
    </location>
</feature>
<evidence type="ECO:0000256" key="1">
    <source>
        <dbReference type="ARBA" id="ARBA00009249"/>
    </source>
</evidence>
<comment type="subunit">
    <text evidence="3">The glycine cleavage system is composed of four proteins: P, T, L and H.</text>
</comment>
<dbReference type="PROSITE" id="PS00189">
    <property type="entry name" value="LIPOYL"/>
    <property type="match status" value="1"/>
</dbReference>
<dbReference type="PROSITE" id="PS50968">
    <property type="entry name" value="BIOTINYL_LIPOYL"/>
    <property type="match status" value="1"/>
</dbReference>
<dbReference type="NCBIfam" id="TIGR00527">
    <property type="entry name" value="gcvH"/>
    <property type="match status" value="1"/>
</dbReference>
<dbReference type="InterPro" id="IPR003016">
    <property type="entry name" value="2-oxoA_DH_lipoyl-BS"/>
</dbReference>
<dbReference type="GO" id="GO:0005960">
    <property type="term" value="C:glycine cleavage complex"/>
    <property type="evidence" value="ECO:0007669"/>
    <property type="project" value="InterPro"/>
</dbReference>
<dbReference type="InterPro" id="IPR000089">
    <property type="entry name" value="Biotin_lipoyl"/>
</dbReference>
<name>A0A1A8XXK5_9PROT</name>
<dbReference type="Pfam" id="PF01597">
    <property type="entry name" value="GCV_H"/>
    <property type="match status" value="1"/>
</dbReference>
<comment type="function">
    <text evidence="3">The glycine cleavage system catalyzes the degradation of glycine. The H protein shuttles the methylamine group of glycine from the P protein to the T protein.</text>
</comment>
<dbReference type="CDD" id="cd06848">
    <property type="entry name" value="GCS_H"/>
    <property type="match status" value="1"/>
</dbReference>
<organism evidence="6 7">
    <name type="scientific">Candidatus Accumulibacter aalborgensis</name>
    <dbReference type="NCBI Taxonomy" id="1860102"/>
    <lineage>
        <taxon>Bacteria</taxon>
        <taxon>Pseudomonadati</taxon>
        <taxon>Pseudomonadota</taxon>
        <taxon>Betaproteobacteria</taxon>
        <taxon>Candidatus Accumulibacter</taxon>
    </lineage>
</organism>
<evidence type="ECO:0000256" key="3">
    <source>
        <dbReference type="HAMAP-Rule" id="MF_00272"/>
    </source>
</evidence>
<dbReference type="InterPro" id="IPR002930">
    <property type="entry name" value="GCV_H"/>
</dbReference>
<dbReference type="InterPro" id="IPR011053">
    <property type="entry name" value="Single_hybrid_motif"/>
</dbReference>
<dbReference type="RefSeq" id="WP_186408778.1">
    <property type="nucleotide sequence ID" value="NZ_FLQX01000150.1"/>
</dbReference>
<dbReference type="InterPro" id="IPR017453">
    <property type="entry name" value="GCV_H_sub"/>
</dbReference>
<proteinExistence type="inferred from homology"/>
<dbReference type="Proteomes" id="UP000199169">
    <property type="component" value="Unassembled WGS sequence"/>
</dbReference>
<dbReference type="STRING" id="1860102.ACCAA_700008"/>
<dbReference type="GO" id="GO:0019464">
    <property type="term" value="P:glycine decarboxylation via glycine cleavage system"/>
    <property type="evidence" value="ECO:0007669"/>
    <property type="project" value="UniProtKB-UniRule"/>
</dbReference>
<evidence type="ECO:0000313" key="7">
    <source>
        <dbReference type="Proteomes" id="UP000199169"/>
    </source>
</evidence>
<evidence type="ECO:0000256" key="4">
    <source>
        <dbReference type="PIRSR" id="PIRSR617453-50"/>
    </source>
</evidence>